<comment type="function">
    <text evidence="2">Involved in the storage or transport of lipids necessary for membrane maintenance under stressful conditions. Displays a binding preference for lysophospholipids.</text>
</comment>
<dbReference type="InterPro" id="IPR012674">
    <property type="entry name" value="Calycin"/>
</dbReference>
<dbReference type="RefSeq" id="WP_345925595.1">
    <property type="nucleotide sequence ID" value="NZ_JBDIVF010000002.1"/>
</dbReference>
<dbReference type="Proteomes" id="UP001548590">
    <property type="component" value="Unassembled WGS sequence"/>
</dbReference>
<dbReference type="Gene3D" id="2.40.128.20">
    <property type="match status" value="1"/>
</dbReference>
<comment type="subcellular location">
    <subcellularLocation>
        <location evidence="2">Cell outer membrane</location>
    </subcellularLocation>
</comment>
<proteinExistence type="inferred from homology"/>
<reference evidence="4 5" key="1">
    <citation type="submission" date="2024-07" db="EMBL/GenBank/DDBJ databases">
        <title>Uliginosibacterium paludis KCTC:42655.</title>
        <authorList>
            <person name="Kim M.K."/>
        </authorList>
    </citation>
    <scope>NUCLEOTIDE SEQUENCE [LARGE SCALE GENOMIC DNA]</scope>
    <source>
        <strain evidence="4 5">KCTC 42655</strain>
    </source>
</reference>
<feature type="domain" description="Lipocalin/cytosolic fatty-acid binding" evidence="3">
    <location>
        <begin position="31"/>
        <end position="170"/>
    </location>
</feature>
<dbReference type="InterPro" id="IPR047202">
    <property type="entry name" value="Lipocalin_Blc-like_dom"/>
</dbReference>
<dbReference type="CDD" id="cd19438">
    <property type="entry name" value="lipocalin_Blc-like"/>
    <property type="match status" value="1"/>
</dbReference>
<dbReference type="InterPro" id="IPR002446">
    <property type="entry name" value="Lipocalin_bac"/>
</dbReference>
<dbReference type="PIRSF" id="PIRSF036893">
    <property type="entry name" value="Lipocalin_ApoD"/>
    <property type="match status" value="1"/>
</dbReference>
<dbReference type="SUPFAM" id="SSF50814">
    <property type="entry name" value="Lipocalins"/>
    <property type="match status" value="1"/>
</dbReference>
<dbReference type="PANTHER" id="PTHR10612:SF34">
    <property type="entry name" value="APOLIPOPROTEIN D"/>
    <property type="match status" value="1"/>
</dbReference>
<keyword evidence="5" id="KW-1185">Reference proteome</keyword>
<keyword evidence="2" id="KW-0998">Cell outer membrane</keyword>
<evidence type="ECO:0000256" key="1">
    <source>
        <dbReference type="ARBA" id="ARBA00006889"/>
    </source>
</evidence>
<dbReference type="InterPro" id="IPR022272">
    <property type="entry name" value="Lipocalin_CS"/>
</dbReference>
<dbReference type="InterPro" id="IPR022271">
    <property type="entry name" value="Lipocalin_ApoD"/>
</dbReference>
<dbReference type="PROSITE" id="PS00213">
    <property type="entry name" value="LIPOCALIN"/>
    <property type="match status" value="1"/>
</dbReference>
<keyword evidence="2" id="KW-0446">Lipid-binding</keyword>
<dbReference type="Pfam" id="PF08212">
    <property type="entry name" value="Lipocalin_2"/>
    <property type="match status" value="1"/>
</dbReference>
<organism evidence="4 5">
    <name type="scientific">Uliginosibacterium paludis</name>
    <dbReference type="NCBI Taxonomy" id="1615952"/>
    <lineage>
        <taxon>Bacteria</taxon>
        <taxon>Pseudomonadati</taxon>
        <taxon>Pseudomonadota</taxon>
        <taxon>Betaproteobacteria</taxon>
        <taxon>Rhodocyclales</taxon>
        <taxon>Zoogloeaceae</taxon>
        <taxon>Uliginosibacterium</taxon>
    </lineage>
</organism>
<keyword evidence="2" id="KW-0449">Lipoprotein</keyword>
<keyword evidence="2" id="KW-0472">Membrane</keyword>
<dbReference type="EMBL" id="JBEWLZ010000003">
    <property type="protein sequence ID" value="MET1489377.1"/>
    <property type="molecule type" value="Genomic_DNA"/>
</dbReference>
<dbReference type="PROSITE" id="PS51257">
    <property type="entry name" value="PROKAR_LIPOPROTEIN"/>
    <property type="match status" value="1"/>
</dbReference>
<evidence type="ECO:0000256" key="2">
    <source>
        <dbReference type="PIRNR" id="PIRNR036893"/>
    </source>
</evidence>
<name>A0ABV2CPF1_9RHOO</name>
<comment type="similarity">
    <text evidence="1 2">Belongs to the calycin superfamily. Lipocalin family.</text>
</comment>
<dbReference type="InterPro" id="IPR000566">
    <property type="entry name" value="Lipocln_cytosolic_FA-bd_dom"/>
</dbReference>
<accession>A0ABV2CPF1</accession>
<comment type="subunit">
    <text evidence="2">Homodimer.</text>
</comment>
<protein>
    <recommendedName>
        <fullName evidence="2">Outer membrane lipoprotein Blc</fullName>
    </recommendedName>
</protein>
<evidence type="ECO:0000259" key="3">
    <source>
        <dbReference type="Pfam" id="PF08212"/>
    </source>
</evidence>
<evidence type="ECO:0000313" key="5">
    <source>
        <dbReference type="Proteomes" id="UP001548590"/>
    </source>
</evidence>
<evidence type="ECO:0000313" key="4">
    <source>
        <dbReference type="EMBL" id="MET1489377.1"/>
    </source>
</evidence>
<comment type="caution">
    <text evidence="4">The sequence shown here is derived from an EMBL/GenBank/DDBJ whole genome shotgun (WGS) entry which is preliminary data.</text>
</comment>
<dbReference type="PANTHER" id="PTHR10612">
    <property type="entry name" value="APOLIPOPROTEIN D"/>
    <property type="match status" value="1"/>
</dbReference>
<gene>
    <name evidence="4" type="ORF">ABVT11_06030</name>
</gene>
<dbReference type="PRINTS" id="PR01171">
    <property type="entry name" value="BCTLIPOCALIN"/>
</dbReference>
<sequence>MKHLIGTLLAAMWLAGCTSLPPQVQPVRGFELSRYLGTWYEVARLDHGFERGLDRVSAEYSLREDGGVRVLNRGYDTANARWKEAEGRAYPVGAPDVGHLKVSFFGPFYGAYGIFELDPDYRYALVSGPDVSYLWLLSRTPKIDEATRQRLLDRAAALGFDTRRLIFPAQP</sequence>